<comment type="caution">
    <text evidence="1">The sequence shown here is derived from an EMBL/GenBank/DDBJ whole genome shotgun (WGS) entry which is preliminary data.</text>
</comment>
<evidence type="ECO:0000313" key="2">
    <source>
        <dbReference type="Proteomes" id="UP000238479"/>
    </source>
</evidence>
<dbReference type="PANTHER" id="PTHR47869:SF2">
    <property type="entry name" value="OS03G0410700 PROTEIN"/>
    <property type="match status" value="1"/>
</dbReference>
<dbReference type="GO" id="GO:0009507">
    <property type="term" value="C:chloroplast"/>
    <property type="evidence" value="ECO:0007669"/>
    <property type="project" value="TreeGrafter"/>
</dbReference>
<sequence>MRLIVKRARVKALVKDKQAALETFGTYVESLTGDSRDKPFLRKALRGVSTIICQNKK</sequence>
<gene>
    <name evidence="1" type="ORF">RchiOBHm_Chr6g0307231</name>
</gene>
<dbReference type="Gramene" id="PRQ27623">
    <property type="protein sequence ID" value="PRQ27623"/>
    <property type="gene ID" value="RchiOBHm_Chr6g0307231"/>
</dbReference>
<organism evidence="1 2">
    <name type="scientific">Rosa chinensis</name>
    <name type="common">China rose</name>
    <dbReference type="NCBI Taxonomy" id="74649"/>
    <lineage>
        <taxon>Eukaryota</taxon>
        <taxon>Viridiplantae</taxon>
        <taxon>Streptophyta</taxon>
        <taxon>Embryophyta</taxon>
        <taxon>Tracheophyta</taxon>
        <taxon>Spermatophyta</taxon>
        <taxon>Magnoliopsida</taxon>
        <taxon>eudicotyledons</taxon>
        <taxon>Gunneridae</taxon>
        <taxon>Pentapetalae</taxon>
        <taxon>rosids</taxon>
        <taxon>fabids</taxon>
        <taxon>Rosales</taxon>
        <taxon>Rosaceae</taxon>
        <taxon>Rosoideae</taxon>
        <taxon>Rosoideae incertae sedis</taxon>
        <taxon>Rosa</taxon>
    </lineage>
</organism>
<dbReference type="STRING" id="74649.A0A2P6Q0C5"/>
<proteinExistence type="predicted"/>
<accession>A0A2P6Q0C5</accession>
<name>A0A2P6Q0C5_ROSCH</name>
<dbReference type="EMBL" id="PDCK01000044">
    <property type="protein sequence ID" value="PRQ27623.1"/>
    <property type="molecule type" value="Genomic_DNA"/>
</dbReference>
<dbReference type="PANTHER" id="PTHR47869">
    <property type="entry name" value="OS03G0410700 PROTEIN"/>
    <property type="match status" value="1"/>
</dbReference>
<dbReference type="Proteomes" id="UP000238479">
    <property type="component" value="Chromosome 6"/>
</dbReference>
<evidence type="ECO:0000313" key="1">
    <source>
        <dbReference type="EMBL" id="PRQ27623.1"/>
    </source>
</evidence>
<keyword evidence="2" id="KW-1185">Reference proteome</keyword>
<reference evidence="1 2" key="1">
    <citation type="journal article" date="2018" name="Nat. Genet.">
        <title>The Rosa genome provides new insights in the design of modern roses.</title>
        <authorList>
            <person name="Bendahmane M."/>
        </authorList>
    </citation>
    <scope>NUCLEOTIDE SEQUENCE [LARGE SCALE GENOMIC DNA]</scope>
    <source>
        <strain evidence="2">cv. Old Blush</strain>
    </source>
</reference>
<dbReference type="AlphaFoldDB" id="A0A2P6Q0C5"/>
<protein>
    <submittedName>
        <fullName evidence="1">Putative NAD(P)-binding domain-containing protein</fullName>
    </submittedName>
</protein>